<dbReference type="Pfam" id="PF12911">
    <property type="entry name" value="OppC_N"/>
    <property type="match status" value="1"/>
</dbReference>
<evidence type="ECO:0000313" key="13">
    <source>
        <dbReference type="Proteomes" id="UP000278222"/>
    </source>
</evidence>
<feature type="transmembrane region" description="Helical" evidence="9">
    <location>
        <begin position="103"/>
        <end position="128"/>
    </location>
</feature>
<evidence type="ECO:0000256" key="5">
    <source>
        <dbReference type="ARBA" id="ARBA00022856"/>
    </source>
</evidence>
<dbReference type="InterPro" id="IPR025966">
    <property type="entry name" value="OppC_N"/>
</dbReference>
<dbReference type="InterPro" id="IPR000515">
    <property type="entry name" value="MetI-like"/>
</dbReference>
<keyword evidence="2 9" id="KW-0813">Transport</keyword>
<protein>
    <submittedName>
        <fullName evidence="12">Peptide/nickel transport system permease protein</fullName>
    </submittedName>
</protein>
<comment type="subcellular location">
    <subcellularLocation>
        <location evidence="1 9">Cell membrane</location>
        <topology evidence="1 9">Multi-pass membrane protein</topology>
    </subcellularLocation>
</comment>
<feature type="transmembrane region" description="Helical" evidence="9">
    <location>
        <begin position="39"/>
        <end position="59"/>
    </location>
</feature>
<keyword evidence="8 9" id="KW-0472">Membrane</keyword>
<dbReference type="EMBL" id="RJKX01000013">
    <property type="protein sequence ID" value="ROQ00035.1"/>
    <property type="molecule type" value="Genomic_DNA"/>
</dbReference>
<name>A0A3N1MAE8_9PROT</name>
<comment type="caution">
    <text evidence="12">The sequence shown here is derived from an EMBL/GenBank/DDBJ whole genome shotgun (WGS) entry which is preliminary data.</text>
</comment>
<evidence type="ECO:0000256" key="2">
    <source>
        <dbReference type="ARBA" id="ARBA00022448"/>
    </source>
</evidence>
<evidence type="ECO:0000256" key="7">
    <source>
        <dbReference type="ARBA" id="ARBA00022989"/>
    </source>
</evidence>
<dbReference type="GO" id="GO:0015833">
    <property type="term" value="P:peptide transport"/>
    <property type="evidence" value="ECO:0007669"/>
    <property type="project" value="UniProtKB-KW"/>
</dbReference>
<dbReference type="PANTHER" id="PTHR43386">
    <property type="entry name" value="OLIGOPEPTIDE TRANSPORT SYSTEM PERMEASE PROTEIN APPC"/>
    <property type="match status" value="1"/>
</dbReference>
<dbReference type="PROSITE" id="PS50928">
    <property type="entry name" value="ABC_TM1"/>
    <property type="match status" value="1"/>
</dbReference>
<dbReference type="Proteomes" id="UP000278222">
    <property type="component" value="Unassembled WGS sequence"/>
</dbReference>
<feature type="transmembrane region" description="Helical" evidence="9">
    <location>
        <begin position="148"/>
        <end position="174"/>
    </location>
</feature>
<evidence type="ECO:0000256" key="6">
    <source>
        <dbReference type="ARBA" id="ARBA00022927"/>
    </source>
</evidence>
<feature type="compositionally biased region" description="Pro residues" evidence="10">
    <location>
        <begin position="10"/>
        <end position="23"/>
    </location>
</feature>
<dbReference type="GO" id="GO:0055085">
    <property type="term" value="P:transmembrane transport"/>
    <property type="evidence" value="ECO:0007669"/>
    <property type="project" value="InterPro"/>
</dbReference>
<dbReference type="GO" id="GO:0005886">
    <property type="term" value="C:plasma membrane"/>
    <property type="evidence" value="ECO:0007669"/>
    <property type="project" value="UniProtKB-SubCell"/>
</dbReference>
<evidence type="ECO:0000256" key="3">
    <source>
        <dbReference type="ARBA" id="ARBA00022475"/>
    </source>
</evidence>
<keyword evidence="13" id="KW-1185">Reference proteome</keyword>
<evidence type="ECO:0000256" key="8">
    <source>
        <dbReference type="ARBA" id="ARBA00023136"/>
    </source>
</evidence>
<proteinExistence type="inferred from homology"/>
<evidence type="ECO:0000313" key="12">
    <source>
        <dbReference type="EMBL" id="ROQ00035.1"/>
    </source>
</evidence>
<dbReference type="RefSeq" id="WP_197735808.1">
    <property type="nucleotide sequence ID" value="NZ_AP019700.1"/>
</dbReference>
<reference evidence="12 13" key="1">
    <citation type="submission" date="2018-11" db="EMBL/GenBank/DDBJ databases">
        <title>Genomic Encyclopedia of Type Strains, Phase IV (KMG-IV): sequencing the most valuable type-strain genomes for metagenomic binning, comparative biology and taxonomic classification.</title>
        <authorList>
            <person name="Goeker M."/>
        </authorList>
    </citation>
    <scope>NUCLEOTIDE SEQUENCE [LARGE SCALE GENOMIC DNA]</scope>
    <source>
        <strain evidence="12 13">DSM 5900</strain>
    </source>
</reference>
<evidence type="ECO:0000256" key="9">
    <source>
        <dbReference type="RuleBase" id="RU363032"/>
    </source>
</evidence>
<evidence type="ECO:0000259" key="11">
    <source>
        <dbReference type="PROSITE" id="PS50928"/>
    </source>
</evidence>
<dbReference type="PANTHER" id="PTHR43386:SF1">
    <property type="entry name" value="D,D-DIPEPTIDE TRANSPORT SYSTEM PERMEASE PROTEIN DDPC-RELATED"/>
    <property type="match status" value="1"/>
</dbReference>
<evidence type="ECO:0000256" key="10">
    <source>
        <dbReference type="SAM" id="MobiDB-lite"/>
    </source>
</evidence>
<keyword evidence="6" id="KW-0653">Protein transport</keyword>
<accession>A0A3N1MAE8</accession>
<dbReference type="SUPFAM" id="SSF161098">
    <property type="entry name" value="MetI-like"/>
    <property type="match status" value="1"/>
</dbReference>
<keyword evidence="7 9" id="KW-1133">Transmembrane helix</keyword>
<gene>
    <name evidence="12" type="ORF">EDC65_1830</name>
</gene>
<feature type="domain" description="ABC transmembrane type-1" evidence="11">
    <location>
        <begin position="99"/>
        <end position="288"/>
    </location>
</feature>
<keyword evidence="4 9" id="KW-0812">Transmembrane</keyword>
<comment type="similarity">
    <text evidence="9">Belongs to the binding-protein-dependent transport system permease family.</text>
</comment>
<organism evidence="12 13">
    <name type="scientific">Stella humosa</name>
    <dbReference type="NCBI Taxonomy" id="94"/>
    <lineage>
        <taxon>Bacteria</taxon>
        <taxon>Pseudomonadati</taxon>
        <taxon>Pseudomonadota</taxon>
        <taxon>Alphaproteobacteria</taxon>
        <taxon>Rhodospirillales</taxon>
        <taxon>Stellaceae</taxon>
        <taxon>Stella</taxon>
    </lineage>
</organism>
<feature type="region of interest" description="Disordered" evidence="10">
    <location>
        <begin position="1"/>
        <end position="23"/>
    </location>
</feature>
<dbReference type="InterPro" id="IPR035906">
    <property type="entry name" value="MetI-like_sf"/>
</dbReference>
<sequence length="301" mass="32729">MMDQSLLLDPPAPAAHPADDLPPPARRRWLRPFRTDRKAQFGLVMLALLLFCALFGPMLSPYDPTETSFDLTLSPPSLSNPLGVDDLGRDVLSRLIAGARVSIVVGLSTVAISLVIGVTLGLLAGYFGGWIDFVVMRYIDLQWAFPNFIIAVYMVAVFGTGLWNVIIAVSLAYLDDFARIARGMVLTIKQEQYIDAARTVGCSHWRILLRHVLPNAGAPLIVQATVSVSYAILAEAGLSFLGLGVDADTPTWGLILAEGRTFISRAWWLGVFPGLFIMLTVLSINFVGDALRDALDVKETG</sequence>
<dbReference type="GO" id="GO:0015031">
    <property type="term" value="P:protein transport"/>
    <property type="evidence" value="ECO:0007669"/>
    <property type="project" value="UniProtKB-KW"/>
</dbReference>
<evidence type="ECO:0000256" key="1">
    <source>
        <dbReference type="ARBA" id="ARBA00004651"/>
    </source>
</evidence>
<dbReference type="Pfam" id="PF00528">
    <property type="entry name" value="BPD_transp_1"/>
    <property type="match status" value="1"/>
</dbReference>
<evidence type="ECO:0000256" key="4">
    <source>
        <dbReference type="ARBA" id="ARBA00022692"/>
    </source>
</evidence>
<dbReference type="AlphaFoldDB" id="A0A3N1MAE8"/>
<feature type="transmembrane region" description="Helical" evidence="9">
    <location>
        <begin position="266"/>
        <end position="287"/>
    </location>
</feature>
<keyword evidence="5" id="KW-0571">Peptide transport</keyword>
<dbReference type="Gene3D" id="1.10.3720.10">
    <property type="entry name" value="MetI-like"/>
    <property type="match status" value="1"/>
</dbReference>
<dbReference type="InterPro" id="IPR050366">
    <property type="entry name" value="BP-dependent_transpt_permease"/>
</dbReference>
<dbReference type="CDD" id="cd06261">
    <property type="entry name" value="TM_PBP2"/>
    <property type="match status" value="1"/>
</dbReference>
<keyword evidence="3" id="KW-1003">Cell membrane</keyword>